<feature type="compositionally biased region" description="Polar residues" evidence="1">
    <location>
        <begin position="123"/>
        <end position="132"/>
    </location>
</feature>
<keyword evidence="3" id="KW-1185">Reference proteome</keyword>
<evidence type="ECO:0000313" key="2">
    <source>
        <dbReference type="EMBL" id="KAK3751424.1"/>
    </source>
</evidence>
<comment type="caution">
    <text evidence="2">The sequence shown here is derived from an EMBL/GenBank/DDBJ whole genome shotgun (WGS) entry which is preliminary data.</text>
</comment>
<reference evidence="2" key="1">
    <citation type="journal article" date="2023" name="G3 (Bethesda)">
        <title>A reference genome for the long-term kleptoplast-retaining sea slug Elysia crispata morphotype clarki.</title>
        <authorList>
            <person name="Eastman K.E."/>
            <person name="Pendleton A.L."/>
            <person name="Shaikh M.A."/>
            <person name="Suttiyut T."/>
            <person name="Ogas R."/>
            <person name="Tomko P."/>
            <person name="Gavelis G."/>
            <person name="Widhalm J.R."/>
            <person name="Wisecaver J.H."/>
        </authorList>
    </citation>
    <scope>NUCLEOTIDE SEQUENCE</scope>
    <source>
        <strain evidence="2">ECLA1</strain>
    </source>
</reference>
<name>A0AAE1D1H3_9GAST</name>
<accession>A0AAE1D1H3</accession>
<protein>
    <submittedName>
        <fullName evidence="2">Uncharacterized protein</fullName>
    </submittedName>
</protein>
<feature type="region of interest" description="Disordered" evidence="1">
    <location>
        <begin position="109"/>
        <end position="133"/>
    </location>
</feature>
<dbReference type="AlphaFoldDB" id="A0AAE1D1H3"/>
<evidence type="ECO:0000313" key="3">
    <source>
        <dbReference type="Proteomes" id="UP001283361"/>
    </source>
</evidence>
<evidence type="ECO:0000256" key="1">
    <source>
        <dbReference type="SAM" id="MobiDB-lite"/>
    </source>
</evidence>
<organism evidence="2 3">
    <name type="scientific">Elysia crispata</name>
    <name type="common">lettuce slug</name>
    <dbReference type="NCBI Taxonomy" id="231223"/>
    <lineage>
        <taxon>Eukaryota</taxon>
        <taxon>Metazoa</taxon>
        <taxon>Spiralia</taxon>
        <taxon>Lophotrochozoa</taxon>
        <taxon>Mollusca</taxon>
        <taxon>Gastropoda</taxon>
        <taxon>Heterobranchia</taxon>
        <taxon>Euthyneura</taxon>
        <taxon>Panpulmonata</taxon>
        <taxon>Sacoglossa</taxon>
        <taxon>Placobranchoidea</taxon>
        <taxon>Plakobranchidae</taxon>
        <taxon>Elysia</taxon>
    </lineage>
</organism>
<proteinExistence type="predicted"/>
<dbReference type="EMBL" id="JAWDGP010005820">
    <property type="protein sequence ID" value="KAK3751424.1"/>
    <property type="molecule type" value="Genomic_DNA"/>
</dbReference>
<dbReference type="Proteomes" id="UP001283361">
    <property type="component" value="Unassembled WGS sequence"/>
</dbReference>
<gene>
    <name evidence="2" type="ORF">RRG08_061846</name>
</gene>
<sequence>MQLFLPVLHLHCKDWTITLNAIQFIFTHWRVKRHSGAKEDTCNIECQKDYLLTERIVILSVEALVAVIFSSLHKNILVTRSHDPKVVVFGSGVCRCSCRRIGRHNQGDIFCPEHQPDSEPGQPGQSRDSSSADPLRVHVRRAMLGQFSSMHHLPAQLVHRFVCPGRQTGHTSAAAGERARRPVRHV</sequence>